<keyword evidence="4" id="KW-0347">Helicase</keyword>
<accession>A0A1S9T0N3</accession>
<dbReference type="Pfam" id="PF00772">
    <property type="entry name" value="DnaB"/>
    <property type="match status" value="1"/>
</dbReference>
<keyword evidence="2" id="KW-0238">DNA-binding</keyword>
<keyword evidence="4" id="KW-0547">Nucleotide-binding</keyword>
<evidence type="ECO:0000256" key="1">
    <source>
        <dbReference type="ARBA" id="ARBA00022705"/>
    </source>
</evidence>
<dbReference type="GO" id="GO:0003678">
    <property type="term" value="F:DNA helicase activity"/>
    <property type="evidence" value="ECO:0007669"/>
    <property type="project" value="InterPro"/>
</dbReference>
<dbReference type="RefSeq" id="WP_002035044.1">
    <property type="nucleotide sequence ID" value="NZ_CP128135.1"/>
</dbReference>
<accession>A0A654C784</accession>
<dbReference type="EMBL" id="CABWMC010000034">
    <property type="protein sequence ID" value="VXC89119.1"/>
    <property type="molecule type" value="Genomic_DNA"/>
</dbReference>
<evidence type="ECO:0000313" key="5">
    <source>
        <dbReference type="EMBL" id="VXC89119.1"/>
    </source>
</evidence>
<name>A0A1S9T0N3_BACMY</name>
<protein>
    <submittedName>
        <fullName evidence="4">DNA helicase</fullName>
    </submittedName>
</protein>
<sequence length="43" mass="4890">MSLRKSKQAIDFITITNELQKKNRIEEAGEVSYPTQLVSIVPI</sequence>
<keyword evidence="4" id="KW-0067">ATP-binding</keyword>
<proteinExistence type="predicted"/>
<dbReference type="GO" id="GO:0003677">
    <property type="term" value="F:DNA binding"/>
    <property type="evidence" value="ECO:0007669"/>
    <property type="project" value="UniProtKB-KW"/>
</dbReference>
<dbReference type="AlphaFoldDB" id="A0A1S9T0N3"/>
<keyword evidence="1" id="KW-0235">DNA replication</keyword>
<reference evidence="4 6" key="1">
    <citation type="submission" date="2017-01" db="EMBL/GenBank/DDBJ databases">
        <title>Bacillus cereus isolates.</title>
        <authorList>
            <person name="Beno S.M."/>
        </authorList>
    </citation>
    <scope>NUCLEOTIDE SEQUENCE [LARGE SCALE GENOMIC DNA]</scope>
    <source>
        <strain evidence="4 6">FSL W7-1108</strain>
    </source>
</reference>
<evidence type="ECO:0000313" key="4">
    <source>
        <dbReference type="EMBL" id="OOR03553.1"/>
    </source>
</evidence>
<keyword evidence="4" id="KW-0378">Hydrolase</keyword>
<dbReference type="EMBL" id="MUAI01000040">
    <property type="protein sequence ID" value="OOR03553.1"/>
    <property type="molecule type" value="Genomic_DNA"/>
</dbReference>
<dbReference type="InterPro" id="IPR036185">
    <property type="entry name" value="DNA_heli_DnaB-like_N_sf"/>
</dbReference>
<dbReference type="SUPFAM" id="SSF48024">
    <property type="entry name" value="N-terminal domain of DnaB helicase"/>
    <property type="match status" value="1"/>
</dbReference>
<dbReference type="Gene3D" id="1.10.860.10">
    <property type="entry name" value="DNAb Helicase, Chain A"/>
    <property type="match status" value="1"/>
</dbReference>
<organism evidence="4 6">
    <name type="scientific">Bacillus mycoides</name>
    <dbReference type="NCBI Taxonomy" id="1405"/>
    <lineage>
        <taxon>Bacteria</taxon>
        <taxon>Bacillati</taxon>
        <taxon>Bacillota</taxon>
        <taxon>Bacilli</taxon>
        <taxon>Bacillales</taxon>
        <taxon>Bacillaceae</taxon>
        <taxon>Bacillus</taxon>
        <taxon>Bacillus cereus group</taxon>
    </lineage>
</organism>
<dbReference type="Proteomes" id="UP000190696">
    <property type="component" value="Unassembled WGS sequence"/>
</dbReference>
<dbReference type="InterPro" id="IPR016136">
    <property type="entry name" value="DNA_helicase_N/primase_C"/>
</dbReference>
<evidence type="ECO:0000313" key="6">
    <source>
        <dbReference type="Proteomes" id="UP000190696"/>
    </source>
</evidence>
<feature type="domain" description="DNA helicase DnaB-like N-terminal" evidence="3">
    <location>
        <begin position="2"/>
        <end position="42"/>
    </location>
</feature>
<evidence type="ECO:0000256" key="2">
    <source>
        <dbReference type="ARBA" id="ARBA00023125"/>
    </source>
</evidence>
<dbReference type="GO" id="GO:0005524">
    <property type="term" value="F:ATP binding"/>
    <property type="evidence" value="ECO:0007669"/>
    <property type="project" value="InterPro"/>
</dbReference>
<evidence type="ECO:0000313" key="7">
    <source>
        <dbReference type="Proteomes" id="UP000437562"/>
    </source>
</evidence>
<reference evidence="5 7" key="2">
    <citation type="submission" date="2019-10" db="EMBL/GenBank/DDBJ databases">
        <authorList>
            <person name="Karimi E."/>
        </authorList>
    </citation>
    <scope>NUCLEOTIDE SEQUENCE [LARGE SCALE GENOMIC DNA]</scope>
    <source>
        <strain evidence="5">Bacillus sp. 71</strain>
    </source>
</reference>
<gene>
    <name evidence="5" type="ORF">BACI71_90221</name>
    <name evidence="4" type="ORF">BW900_26465</name>
</gene>
<dbReference type="Proteomes" id="UP000437562">
    <property type="component" value="Unassembled WGS sequence"/>
</dbReference>
<dbReference type="InterPro" id="IPR007693">
    <property type="entry name" value="DNA_helicase_DnaB-like_N"/>
</dbReference>
<dbReference type="GO" id="GO:0006260">
    <property type="term" value="P:DNA replication"/>
    <property type="evidence" value="ECO:0007669"/>
    <property type="project" value="UniProtKB-KW"/>
</dbReference>
<evidence type="ECO:0000259" key="3">
    <source>
        <dbReference type="Pfam" id="PF00772"/>
    </source>
</evidence>